<dbReference type="Pfam" id="PF04539">
    <property type="entry name" value="Sigma70_r3"/>
    <property type="match status" value="1"/>
</dbReference>
<dbReference type="InterPro" id="IPR009042">
    <property type="entry name" value="RNA_pol_sigma70_r1_2"/>
</dbReference>
<name>A0A1T4KNH2_9FUSO</name>
<dbReference type="SUPFAM" id="SSF88946">
    <property type="entry name" value="Sigma2 domain of RNA polymerase sigma factors"/>
    <property type="match status" value="1"/>
</dbReference>
<dbReference type="AlphaFoldDB" id="A0A1T4KNH2"/>
<evidence type="ECO:0000256" key="3">
    <source>
        <dbReference type="ARBA" id="ARBA00023125"/>
    </source>
</evidence>
<dbReference type="GO" id="GO:0003677">
    <property type="term" value="F:DNA binding"/>
    <property type="evidence" value="ECO:0007669"/>
    <property type="project" value="UniProtKB-KW"/>
</dbReference>
<keyword evidence="3 5" id="KW-0238">DNA-binding</keyword>
<feature type="domain" description="RNA polymerase sigma-70" evidence="7">
    <location>
        <begin position="229"/>
        <end position="255"/>
    </location>
</feature>
<feature type="domain" description="RNA polymerase sigma-70" evidence="6">
    <location>
        <begin position="63"/>
        <end position="76"/>
    </location>
</feature>
<gene>
    <name evidence="8" type="ORF">SAMN02745174_00510</name>
</gene>
<protein>
    <recommendedName>
        <fullName evidence="5">RNA polymerase sigma factor</fullName>
    </recommendedName>
</protein>
<dbReference type="InterPro" id="IPR007630">
    <property type="entry name" value="RNA_pol_sigma70_r4"/>
</dbReference>
<evidence type="ECO:0000259" key="6">
    <source>
        <dbReference type="PROSITE" id="PS00715"/>
    </source>
</evidence>
<dbReference type="STRING" id="180163.SAMN02745174_00510"/>
<dbReference type="RefSeq" id="WP_078693044.1">
    <property type="nucleotide sequence ID" value="NZ_FUWX01000005.1"/>
</dbReference>
<dbReference type="Pfam" id="PF04545">
    <property type="entry name" value="Sigma70_r4"/>
    <property type="match status" value="1"/>
</dbReference>
<keyword evidence="9" id="KW-1185">Reference proteome</keyword>
<dbReference type="PANTHER" id="PTHR30603">
    <property type="entry name" value="RNA POLYMERASE SIGMA FACTOR RPO"/>
    <property type="match status" value="1"/>
</dbReference>
<dbReference type="PRINTS" id="PR00046">
    <property type="entry name" value="SIGMA70FCT"/>
</dbReference>
<dbReference type="PROSITE" id="PS00716">
    <property type="entry name" value="SIGMA70_2"/>
    <property type="match status" value="1"/>
</dbReference>
<keyword evidence="2 5" id="KW-0731">Sigma factor</keyword>
<dbReference type="InterPro" id="IPR013325">
    <property type="entry name" value="RNA_pol_sigma_r2"/>
</dbReference>
<dbReference type="CDD" id="cd06171">
    <property type="entry name" value="Sigma70_r4"/>
    <property type="match status" value="1"/>
</dbReference>
<dbReference type="PIRSF" id="PIRSF000770">
    <property type="entry name" value="RNA_pol_sigma-SigE/K"/>
    <property type="match status" value="1"/>
</dbReference>
<dbReference type="InterPro" id="IPR050239">
    <property type="entry name" value="Sigma-70_RNA_pol_init_factors"/>
</dbReference>
<dbReference type="NCBIfam" id="TIGR02937">
    <property type="entry name" value="sigma70-ECF"/>
    <property type="match status" value="1"/>
</dbReference>
<reference evidence="8 9" key="1">
    <citation type="submission" date="2017-02" db="EMBL/GenBank/DDBJ databases">
        <authorList>
            <person name="Peterson S.W."/>
        </authorList>
    </citation>
    <scope>NUCLEOTIDE SEQUENCE [LARGE SCALE GENOMIC DNA]</scope>
    <source>
        <strain evidence="8 9">ATCC 700028</strain>
    </source>
</reference>
<accession>A0A1T4KNH2</accession>
<dbReference type="Pfam" id="PF00140">
    <property type="entry name" value="Sigma70_r1_2"/>
    <property type="match status" value="1"/>
</dbReference>
<dbReference type="GO" id="GO:0006352">
    <property type="term" value="P:DNA-templated transcription initiation"/>
    <property type="evidence" value="ECO:0007669"/>
    <property type="project" value="InterPro"/>
</dbReference>
<dbReference type="PROSITE" id="PS00715">
    <property type="entry name" value="SIGMA70_1"/>
    <property type="match status" value="1"/>
</dbReference>
<proteinExistence type="inferred from homology"/>
<evidence type="ECO:0000256" key="2">
    <source>
        <dbReference type="ARBA" id="ARBA00023082"/>
    </source>
</evidence>
<dbReference type="SUPFAM" id="SSF88659">
    <property type="entry name" value="Sigma3 and sigma4 domains of RNA polymerase sigma factors"/>
    <property type="match status" value="2"/>
</dbReference>
<dbReference type="InterPro" id="IPR007627">
    <property type="entry name" value="RNA_pol_sigma70_r2"/>
</dbReference>
<comment type="similarity">
    <text evidence="5">Belongs to the sigma-70 factor family.</text>
</comment>
<organism evidence="8 9">
    <name type="scientific">Cetobacterium ceti</name>
    <dbReference type="NCBI Taxonomy" id="180163"/>
    <lineage>
        <taxon>Bacteria</taxon>
        <taxon>Fusobacteriati</taxon>
        <taxon>Fusobacteriota</taxon>
        <taxon>Fusobacteriia</taxon>
        <taxon>Fusobacteriales</taxon>
        <taxon>Fusobacteriaceae</taxon>
        <taxon>Cetobacterium</taxon>
    </lineage>
</organism>
<dbReference type="InterPro" id="IPR036388">
    <property type="entry name" value="WH-like_DNA-bd_sf"/>
</dbReference>
<dbReference type="InterPro" id="IPR013324">
    <property type="entry name" value="RNA_pol_sigma_r3/r4-like"/>
</dbReference>
<evidence type="ECO:0000313" key="8">
    <source>
        <dbReference type="EMBL" id="SJZ43918.1"/>
    </source>
</evidence>
<dbReference type="InterPro" id="IPR007624">
    <property type="entry name" value="RNA_pol_sigma70_r3"/>
</dbReference>
<keyword evidence="4 5" id="KW-0804">Transcription</keyword>
<dbReference type="GO" id="GO:0016987">
    <property type="term" value="F:sigma factor activity"/>
    <property type="evidence" value="ECO:0007669"/>
    <property type="project" value="UniProtKB-KW"/>
</dbReference>
<keyword evidence="1 5" id="KW-0805">Transcription regulation</keyword>
<dbReference type="Proteomes" id="UP000191153">
    <property type="component" value="Unassembled WGS sequence"/>
</dbReference>
<evidence type="ECO:0000256" key="1">
    <source>
        <dbReference type="ARBA" id="ARBA00023015"/>
    </source>
</evidence>
<dbReference type="Gene3D" id="1.10.601.10">
    <property type="entry name" value="RNA Polymerase Primary Sigma Factor"/>
    <property type="match status" value="1"/>
</dbReference>
<dbReference type="EMBL" id="FUWX01000005">
    <property type="protein sequence ID" value="SJZ43918.1"/>
    <property type="molecule type" value="Genomic_DNA"/>
</dbReference>
<evidence type="ECO:0000256" key="5">
    <source>
        <dbReference type="RuleBase" id="RU362124"/>
    </source>
</evidence>
<evidence type="ECO:0000259" key="7">
    <source>
        <dbReference type="PROSITE" id="PS00716"/>
    </source>
</evidence>
<comment type="function">
    <text evidence="5">Sigma factors are initiation factors that promote the attachment of RNA polymerase to specific initiation sites and are then released.</text>
</comment>
<evidence type="ECO:0000256" key="4">
    <source>
        <dbReference type="ARBA" id="ARBA00023163"/>
    </source>
</evidence>
<dbReference type="Pfam" id="PF04542">
    <property type="entry name" value="Sigma70_r2"/>
    <property type="match status" value="1"/>
</dbReference>
<dbReference type="InterPro" id="IPR014284">
    <property type="entry name" value="RNA_pol_sigma-70_dom"/>
</dbReference>
<dbReference type="PANTHER" id="PTHR30603:SF47">
    <property type="entry name" value="RNA POLYMERASE SIGMA FACTOR SIGD, CHLOROPLASTIC"/>
    <property type="match status" value="1"/>
</dbReference>
<sequence>MNISDYLKEISHYPLLTKEEEHLYSLKAIDGDKDSREKLVTSNLRLVVSVAKKYSNLGIPLLDLIQEGNIGLIRAVTKFNPYLERKFSTYAMFWIKQSILRYISCNRGIIRFPTYIYDNISKINKFTARFKGKENREPTIEEISKGTEIKKRDVRKYLDLIEQNLNSLDELCGENGDYHNIISNGDEVEENIINEEEKDFLIKTLNCLTPNEREVIIHRYGLFNRNILTLEEIGVYLNLTRERIRQIQIKAIDKLKANYNYI</sequence>
<evidence type="ECO:0000313" key="9">
    <source>
        <dbReference type="Proteomes" id="UP000191153"/>
    </source>
</evidence>
<dbReference type="InterPro" id="IPR000943">
    <property type="entry name" value="RNA_pol_sigma70"/>
</dbReference>
<dbReference type="Gene3D" id="1.10.10.10">
    <property type="entry name" value="Winged helix-like DNA-binding domain superfamily/Winged helix DNA-binding domain"/>
    <property type="match status" value="2"/>
</dbReference>
<dbReference type="OrthoDB" id="9809557at2"/>